<dbReference type="InterPro" id="IPR050317">
    <property type="entry name" value="Plant_Fungal_Acyltransferase"/>
</dbReference>
<accession>A0AAW0ERN8</accession>
<dbReference type="PANTHER" id="PTHR31642">
    <property type="entry name" value="TRICHOTHECENE 3-O-ACETYLTRANSFERASE"/>
    <property type="match status" value="1"/>
</dbReference>
<dbReference type="InterPro" id="IPR023213">
    <property type="entry name" value="CAT-like_dom_sf"/>
</dbReference>
<keyword evidence="2" id="KW-0012">Acyltransferase</keyword>
<sequence>MARQCPTAATADCVHRLHTVMVHCSAAADATPTEPFRLGPIESLLPPVIPIAVVYVYAHAMDDPAQPQHPPGSPVCTVVDHVVLQQAMARLLSYYPQLAGRLSLQPDGERVIDRLDSGALFVEARCDKTLRELHEQRTAARSAGAESSGNSNGNGGGGGGQGSPVLTLFDLPDGANALFAPYSPSLNDVVRDPLMSLQHTRFACGGVSLGVRISHALCDAHGFFLVVGHLAELYRSIKAGTGAAVVTRPPQWRSYLANFRAEATSDELAEALSRTPAAYYVEATSPPPPTPPPQTAAAAATATAAAADASPVEVVGRELYFSAAQLDEIKRRATPADGSGGWVSTFEALSAFLWQSVYRARCGADRRRGAADTAALPVTDYLTSLNVRERFLASPADADTYFPVGCLTPTTTVSPLLLQDGPLDQVAAVLHALLRAPDLSSSEVQHTVRWLAAQPDRTRVRSRFSAGGFMLSAWNKFDVYGGAVFDAAPPVLVSTPFTCISLVDGLGYILPRPPPLRAAAAVQTSDPDPGGVVVYLALAAELWDGVASDALLGPYLA</sequence>
<keyword evidence="5" id="KW-1185">Reference proteome</keyword>
<evidence type="ECO:0000256" key="1">
    <source>
        <dbReference type="ARBA" id="ARBA00022679"/>
    </source>
</evidence>
<feature type="compositionally biased region" description="Low complexity" evidence="3">
    <location>
        <begin position="139"/>
        <end position="151"/>
    </location>
</feature>
<evidence type="ECO:0000256" key="3">
    <source>
        <dbReference type="SAM" id="MobiDB-lite"/>
    </source>
</evidence>
<evidence type="ECO:0000313" key="4">
    <source>
        <dbReference type="EMBL" id="KAK7196870.1"/>
    </source>
</evidence>
<evidence type="ECO:0000256" key="2">
    <source>
        <dbReference type="ARBA" id="ARBA00023315"/>
    </source>
</evidence>
<protein>
    <submittedName>
        <fullName evidence="4">Transferase family</fullName>
    </submittedName>
</protein>
<dbReference type="GO" id="GO:0016747">
    <property type="term" value="F:acyltransferase activity, transferring groups other than amino-acyl groups"/>
    <property type="evidence" value="ECO:0007669"/>
    <property type="project" value="TreeGrafter"/>
</dbReference>
<dbReference type="Proteomes" id="UP001430356">
    <property type="component" value="Unassembled WGS sequence"/>
</dbReference>
<dbReference type="Pfam" id="PF02458">
    <property type="entry name" value="Transferase"/>
    <property type="match status" value="2"/>
</dbReference>
<dbReference type="Gene3D" id="3.30.559.10">
    <property type="entry name" value="Chloramphenicol acetyltransferase-like domain"/>
    <property type="match status" value="2"/>
</dbReference>
<dbReference type="PANTHER" id="PTHR31642:SF11">
    <property type="entry name" value="SHIKIMATE O-HYDROXYCINNAMOYLTRANSFERASE"/>
    <property type="match status" value="1"/>
</dbReference>
<feature type="compositionally biased region" description="Gly residues" evidence="3">
    <location>
        <begin position="152"/>
        <end position="162"/>
    </location>
</feature>
<evidence type="ECO:0000313" key="5">
    <source>
        <dbReference type="Proteomes" id="UP001430356"/>
    </source>
</evidence>
<dbReference type="EMBL" id="JAECZO010000088">
    <property type="protein sequence ID" value="KAK7196870.1"/>
    <property type="molecule type" value="Genomic_DNA"/>
</dbReference>
<reference evidence="4 5" key="1">
    <citation type="journal article" date="2021" name="MBio">
        <title>A New Model Trypanosomatid, Novymonas esmeraldas: Genomic Perception of Its 'Candidatus Pandoraea novymonadis' Endosymbiont.</title>
        <authorList>
            <person name="Zakharova A."/>
            <person name="Saura A."/>
            <person name="Butenko A."/>
            <person name="Podesvova L."/>
            <person name="Warmusova S."/>
            <person name="Kostygov A.Y."/>
            <person name="Nenarokova A."/>
            <person name="Lukes J."/>
            <person name="Opperdoes F.R."/>
            <person name="Yurchenko V."/>
        </authorList>
    </citation>
    <scope>NUCLEOTIDE SEQUENCE [LARGE SCALE GENOMIC DNA]</scope>
    <source>
        <strain evidence="4 5">E262AT.01</strain>
    </source>
</reference>
<dbReference type="AlphaFoldDB" id="A0AAW0ERN8"/>
<dbReference type="SUPFAM" id="SSF52777">
    <property type="entry name" value="CoA-dependent acyltransferases"/>
    <property type="match status" value="1"/>
</dbReference>
<gene>
    <name evidence="4" type="ORF">NESM_000628200</name>
</gene>
<keyword evidence="1 4" id="KW-0808">Transferase</keyword>
<name>A0AAW0ERN8_9TRYP</name>
<comment type="caution">
    <text evidence="4">The sequence shown here is derived from an EMBL/GenBank/DDBJ whole genome shotgun (WGS) entry which is preliminary data.</text>
</comment>
<feature type="region of interest" description="Disordered" evidence="3">
    <location>
        <begin position="135"/>
        <end position="163"/>
    </location>
</feature>
<proteinExistence type="predicted"/>
<organism evidence="4 5">
    <name type="scientific">Novymonas esmeraldas</name>
    <dbReference type="NCBI Taxonomy" id="1808958"/>
    <lineage>
        <taxon>Eukaryota</taxon>
        <taxon>Discoba</taxon>
        <taxon>Euglenozoa</taxon>
        <taxon>Kinetoplastea</taxon>
        <taxon>Metakinetoplastina</taxon>
        <taxon>Trypanosomatida</taxon>
        <taxon>Trypanosomatidae</taxon>
        <taxon>Novymonas</taxon>
    </lineage>
</organism>